<evidence type="ECO:0000313" key="2">
    <source>
        <dbReference type="EMBL" id="AOW02803.1"/>
    </source>
</evidence>
<dbReference type="EMBL" id="CP017555">
    <property type="protein sequence ID" value="AOW02803.1"/>
    <property type="molecule type" value="Genomic_DNA"/>
</dbReference>
<dbReference type="GeneID" id="94582992"/>
<name>A0A1D8NB05_YARLL</name>
<proteinExistence type="predicted"/>
<dbReference type="AlphaFoldDB" id="A0A1D8NB05"/>
<feature type="region of interest" description="Disordered" evidence="1">
    <location>
        <begin position="1"/>
        <end position="36"/>
    </location>
</feature>
<organism evidence="2 3">
    <name type="scientific">Yarrowia lipolytica</name>
    <name type="common">Candida lipolytica</name>
    <dbReference type="NCBI Taxonomy" id="4952"/>
    <lineage>
        <taxon>Eukaryota</taxon>
        <taxon>Fungi</taxon>
        <taxon>Dikarya</taxon>
        <taxon>Ascomycota</taxon>
        <taxon>Saccharomycotina</taxon>
        <taxon>Dipodascomycetes</taxon>
        <taxon>Dipodascales</taxon>
        <taxon>Dipodascales incertae sedis</taxon>
        <taxon>Yarrowia</taxon>
    </lineage>
</organism>
<evidence type="ECO:0000256" key="1">
    <source>
        <dbReference type="SAM" id="MobiDB-lite"/>
    </source>
</evidence>
<protein>
    <submittedName>
        <fullName evidence="2">Uncharacterized protein</fullName>
    </submittedName>
</protein>
<dbReference type="RefSeq" id="XP_068138460.1">
    <property type="nucleotide sequence ID" value="XM_068282359.1"/>
</dbReference>
<dbReference type="Proteomes" id="UP000182444">
    <property type="component" value="Chromosome 1C"/>
</dbReference>
<sequence>MVNEKHNLAPDCYKPGLSSSERTPRIPPSVQPTIIGSRLKSGCSRRDRRIEQCQEPEQLNEDAEMRARIKPKELELELELELESDDSLQVGNGTGPVILCLFHRRASVG</sequence>
<evidence type="ECO:0000313" key="3">
    <source>
        <dbReference type="Proteomes" id="UP000182444"/>
    </source>
</evidence>
<reference evidence="2 3" key="1">
    <citation type="journal article" date="2016" name="PLoS ONE">
        <title>Sequence Assembly of Yarrowia lipolytica Strain W29/CLIB89 Shows Transposable Element Diversity.</title>
        <authorList>
            <person name="Magnan C."/>
            <person name="Yu J."/>
            <person name="Chang I."/>
            <person name="Jahn E."/>
            <person name="Kanomata Y."/>
            <person name="Wu J."/>
            <person name="Zeller M."/>
            <person name="Oakes M."/>
            <person name="Baldi P."/>
            <person name="Sandmeyer S."/>
        </authorList>
    </citation>
    <scope>NUCLEOTIDE SEQUENCE [LARGE SCALE GENOMIC DNA]</scope>
    <source>
        <strain evidence="3">CLIB89(W29)</strain>
    </source>
</reference>
<gene>
    <name evidence="2" type="ORF">YALI1_C18621g</name>
</gene>
<dbReference type="VEuPathDB" id="FungiDB:YALI1_C18621g"/>
<accession>A0A1D8NB05</accession>